<feature type="compositionally biased region" description="Basic and acidic residues" evidence="2">
    <location>
        <begin position="378"/>
        <end position="397"/>
    </location>
</feature>
<dbReference type="GO" id="GO:0005634">
    <property type="term" value="C:nucleus"/>
    <property type="evidence" value="ECO:0007669"/>
    <property type="project" value="TreeGrafter"/>
</dbReference>
<dbReference type="InterPro" id="IPR012958">
    <property type="entry name" value="CHD_N"/>
</dbReference>
<dbReference type="GO" id="GO:0000785">
    <property type="term" value="C:chromatin"/>
    <property type="evidence" value="ECO:0007669"/>
    <property type="project" value="TreeGrafter"/>
</dbReference>
<feature type="compositionally biased region" description="Basic and acidic residues" evidence="2">
    <location>
        <begin position="405"/>
        <end position="441"/>
    </location>
</feature>
<proteinExistence type="predicted"/>
<feature type="compositionally biased region" description="Low complexity" evidence="2">
    <location>
        <begin position="245"/>
        <end position="255"/>
    </location>
</feature>
<evidence type="ECO:0000259" key="4">
    <source>
        <dbReference type="Pfam" id="PF08074"/>
    </source>
</evidence>
<dbReference type="GO" id="GO:0016887">
    <property type="term" value="F:ATP hydrolysis activity"/>
    <property type="evidence" value="ECO:0007669"/>
    <property type="project" value="TreeGrafter"/>
</dbReference>
<dbReference type="GO" id="GO:0003682">
    <property type="term" value="F:chromatin binding"/>
    <property type="evidence" value="ECO:0007669"/>
    <property type="project" value="TreeGrafter"/>
</dbReference>
<feature type="compositionally biased region" description="Basic and acidic residues" evidence="2">
    <location>
        <begin position="156"/>
        <end position="167"/>
    </location>
</feature>
<feature type="region of interest" description="Disordered" evidence="2">
    <location>
        <begin position="806"/>
        <end position="830"/>
    </location>
</feature>
<evidence type="ECO:0000256" key="1">
    <source>
        <dbReference type="ARBA" id="ARBA00023242"/>
    </source>
</evidence>
<dbReference type="Proteomes" id="UP000075880">
    <property type="component" value="Unassembled WGS sequence"/>
</dbReference>
<dbReference type="Gene3D" id="1.10.10.60">
    <property type="entry name" value="Homeodomain-like"/>
    <property type="match status" value="1"/>
</dbReference>
<dbReference type="AlphaFoldDB" id="A0AAG5DJ58"/>
<feature type="domain" description="CHD C-terminal 2" evidence="4">
    <location>
        <begin position="589"/>
        <end position="735"/>
    </location>
</feature>
<reference evidence="5" key="1">
    <citation type="submission" date="2024-04" db="UniProtKB">
        <authorList>
            <consortium name="EnsemblMetazoa"/>
        </authorList>
    </citation>
    <scope>IDENTIFICATION</scope>
    <source>
        <strain evidence="5">EBRO</strain>
    </source>
</reference>
<dbReference type="GO" id="GO:0003677">
    <property type="term" value="F:DNA binding"/>
    <property type="evidence" value="ECO:0007669"/>
    <property type="project" value="TreeGrafter"/>
</dbReference>
<dbReference type="CDD" id="cd00084">
    <property type="entry name" value="HMG-box_SF"/>
    <property type="match status" value="1"/>
</dbReference>
<feature type="compositionally biased region" description="Basic and acidic residues" evidence="2">
    <location>
        <begin position="86"/>
        <end position="98"/>
    </location>
</feature>
<dbReference type="Pfam" id="PF08073">
    <property type="entry name" value="CHDNT"/>
    <property type="match status" value="1"/>
</dbReference>
<evidence type="ECO:0000313" key="6">
    <source>
        <dbReference type="Proteomes" id="UP000075880"/>
    </source>
</evidence>
<feature type="compositionally biased region" description="Low complexity" evidence="2">
    <location>
        <begin position="141"/>
        <end position="155"/>
    </location>
</feature>
<dbReference type="EnsemblMetazoa" id="ENSAATROPT012285">
    <property type="protein sequence ID" value="ENSAATROPP011146"/>
    <property type="gene ID" value="ENSAATROPG009987"/>
</dbReference>
<evidence type="ECO:0000256" key="2">
    <source>
        <dbReference type="SAM" id="MobiDB-lite"/>
    </source>
</evidence>
<feature type="region of interest" description="Disordered" evidence="2">
    <location>
        <begin position="245"/>
        <end position="484"/>
    </location>
</feature>
<accession>A0AAG5DJ58</accession>
<evidence type="ECO:0000259" key="3">
    <source>
        <dbReference type="Pfam" id="PF08073"/>
    </source>
</evidence>
<organism evidence="5 6">
    <name type="scientific">Anopheles atroparvus</name>
    <name type="common">European mosquito</name>
    <dbReference type="NCBI Taxonomy" id="41427"/>
    <lineage>
        <taxon>Eukaryota</taxon>
        <taxon>Metazoa</taxon>
        <taxon>Ecdysozoa</taxon>
        <taxon>Arthropoda</taxon>
        <taxon>Hexapoda</taxon>
        <taxon>Insecta</taxon>
        <taxon>Pterygota</taxon>
        <taxon>Neoptera</taxon>
        <taxon>Endopterygota</taxon>
        <taxon>Diptera</taxon>
        <taxon>Nematocera</taxon>
        <taxon>Culicoidea</taxon>
        <taxon>Culicidae</taxon>
        <taxon>Anophelinae</taxon>
        <taxon>Anopheles</taxon>
    </lineage>
</organism>
<dbReference type="Pfam" id="PF08074">
    <property type="entry name" value="CHDCT2"/>
    <property type="match status" value="1"/>
</dbReference>
<dbReference type="GO" id="GO:0140658">
    <property type="term" value="F:ATP-dependent chromatin remodeler activity"/>
    <property type="evidence" value="ECO:0007669"/>
    <property type="project" value="TreeGrafter"/>
</dbReference>
<sequence length="830" mass="88915">MASDEEIDESIAEEEGGLADEAVDPSLAADADDASDEEVNAKGAAQQDEDDDYEPEDSRKKKKGKKRKARSSDEKRGRKKKKRKKNDSGDESDQKQSDDGGGSSAAASAAAASAAAAAAAAQAESDYESRPKRGRDRKKGSSSSSSRSAAEAAAAAEKKAVEEKEKMPSIQEVCSSFDLTDVKIEYSEEDFENLVTFKMFQTHVRPILTKENPKVPMAKLMMLVAAKWREFCTQNPNIPSEDAAAEAAAAAAATAVGGSGETSKSATTSTSATPATSAAPSPAPPQISTTGSVGGSGEKDDESTGGGGEKDAVEKEKEKSEDNKSTTEELKKEPEGDGASSEDKKKDTVVDEVNAEKIDAKVEPMDTATEGDETENVMVKKEEKEAAGESSRKKPEAADDAVGDDDGKVKSEEAPSVELKKEADGKEKEEKDKDNDKDNGEVKPPSAEGGSAEDVAGDKKPTEPTAVPIKNVPERVDDVDEDDDDDEVKIVEDSSTIPHPAVVKKDPLPAVEKPTPPAAAPIATTTIDDDDDDVVIVKDDDEEVKKPTPMKDNLEVHKRAFMFNIADGGFTELHTLWINEEKAAVPGREYEIWHRRHDYWLLAGIVTHGYGRWQDIQNDIRFAIINEPFKMDVGKGNFLEIKNKFLARRFKLLEQSLVIEEQLRRAALLNLAQDPAHPAMALNARFAEVECLAESHQHLSKESLAGNKPANAVLHKVLNQLEELLSDMKSDVSRLPATLARIPPVAQRLQMSERSILSRLAATGNTVQQNPPLSQFPAGYQGTTLPGFAAAAAAANFATFRPTFSVPGQPTNFPSGAGAGTSGSSSTSGK</sequence>
<feature type="region of interest" description="Disordered" evidence="2">
    <location>
        <begin position="1"/>
        <end position="170"/>
    </location>
</feature>
<dbReference type="FunFam" id="1.10.10.60:FF:000037">
    <property type="entry name" value="chromodomain-helicase-DNA-binding protein 3 isoform X1"/>
    <property type="match status" value="1"/>
</dbReference>
<feature type="compositionally biased region" description="Basic residues" evidence="2">
    <location>
        <begin position="60"/>
        <end position="69"/>
    </location>
</feature>
<keyword evidence="1" id="KW-0539">Nucleus</keyword>
<feature type="compositionally biased region" description="Basic and acidic residues" evidence="2">
    <location>
        <begin position="308"/>
        <end position="364"/>
    </location>
</feature>
<name>A0AAG5DJ58_ANOAO</name>
<protein>
    <recommendedName>
        <fullName evidence="7">CHD subfamily II SANT-like domain-containing protein</fullName>
    </recommendedName>
</protein>
<dbReference type="GO" id="GO:0042393">
    <property type="term" value="F:histone binding"/>
    <property type="evidence" value="ECO:0007669"/>
    <property type="project" value="TreeGrafter"/>
</dbReference>
<dbReference type="InterPro" id="IPR012957">
    <property type="entry name" value="CHD_C2"/>
</dbReference>
<feature type="compositionally biased region" description="Low complexity" evidence="2">
    <location>
        <begin position="262"/>
        <end position="280"/>
    </location>
</feature>
<feature type="domain" description="CHD N-terminal" evidence="3">
    <location>
        <begin position="184"/>
        <end position="236"/>
    </location>
</feature>
<evidence type="ECO:0008006" key="7">
    <source>
        <dbReference type="Google" id="ProtNLM"/>
    </source>
</evidence>
<keyword evidence="6" id="KW-1185">Reference proteome</keyword>
<feature type="compositionally biased region" description="Acidic residues" evidence="2">
    <location>
        <begin position="1"/>
        <end position="23"/>
    </location>
</feature>
<feature type="compositionally biased region" description="Low complexity" evidence="2">
    <location>
        <begin position="104"/>
        <end position="124"/>
    </location>
</feature>
<evidence type="ECO:0000313" key="5">
    <source>
        <dbReference type="EnsemblMetazoa" id="ENSAATROPP011146"/>
    </source>
</evidence>
<dbReference type="PANTHER" id="PTHR45623:SF17">
    <property type="entry name" value="CHROMODOMAIN-HELICASE-DNA-BINDING PROTEIN 3-RELATED"/>
    <property type="match status" value="1"/>
</dbReference>
<dbReference type="PANTHER" id="PTHR45623">
    <property type="entry name" value="CHROMODOMAIN-HELICASE-DNA-BINDING PROTEIN 3-RELATED-RELATED"/>
    <property type="match status" value="1"/>
</dbReference>